<proteinExistence type="predicted"/>
<dbReference type="Pfam" id="PF12010">
    <property type="entry name" value="DUF3502"/>
    <property type="match status" value="1"/>
</dbReference>
<protein>
    <recommendedName>
        <fullName evidence="1">DUF3502 domain-containing protein</fullName>
    </recommendedName>
</protein>
<dbReference type="EMBL" id="VSSQ01007588">
    <property type="protein sequence ID" value="MPM36370.1"/>
    <property type="molecule type" value="Genomic_DNA"/>
</dbReference>
<feature type="domain" description="DUF3502" evidence="1">
    <location>
        <begin position="211"/>
        <end position="273"/>
    </location>
</feature>
<name>A0A644Z6C0_9ZZZZ</name>
<dbReference type="InterPro" id="IPR022627">
    <property type="entry name" value="DUF3502"/>
</dbReference>
<comment type="caution">
    <text evidence="2">The sequence shown here is derived from an EMBL/GenBank/DDBJ whole genome shotgun (WGS) entry which is preliminary data.</text>
</comment>
<evidence type="ECO:0000259" key="1">
    <source>
        <dbReference type="Pfam" id="PF12010"/>
    </source>
</evidence>
<organism evidence="2">
    <name type="scientific">bioreactor metagenome</name>
    <dbReference type="NCBI Taxonomy" id="1076179"/>
    <lineage>
        <taxon>unclassified sequences</taxon>
        <taxon>metagenomes</taxon>
        <taxon>ecological metagenomes</taxon>
    </lineage>
</organism>
<reference evidence="2" key="1">
    <citation type="submission" date="2019-08" db="EMBL/GenBank/DDBJ databases">
        <authorList>
            <person name="Kucharzyk K."/>
            <person name="Murdoch R.W."/>
            <person name="Higgins S."/>
            <person name="Loffler F."/>
        </authorList>
    </citation>
    <scope>NUCLEOTIDE SEQUENCE</scope>
</reference>
<evidence type="ECO:0000313" key="2">
    <source>
        <dbReference type="EMBL" id="MPM36370.1"/>
    </source>
</evidence>
<dbReference type="SUPFAM" id="SSF53850">
    <property type="entry name" value="Periplasmic binding protein-like II"/>
    <property type="match status" value="1"/>
</dbReference>
<accession>A0A644Z6C0</accession>
<gene>
    <name evidence="2" type="ORF">SDC9_82966</name>
</gene>
<dbReference type="Gene3D" id="3.40.190.10">
    <property type="entry name" value="Periplasmic binding protein-like II"/>
    <property type="match status" value="1"/>
</dbReference>
<dbReference type="AlphaFoldDB" id="A0A644Z6C0"/>
<sequence length="279" mass="30806">MVNSYDDIHSIIAYPFTDEYVAWAKKMKTWAGKGYWSSNALSSTMDPWSSIQVGTSAVTQANADGAKNMMRYMATKLPQSECAYWSLANLSGYSYVNPVTENGYAVPASSPHAERALRVLELIKTDQELFDLWMYGIEGLHFSLDESGNLIKPAVGVDPATVNNHSMSGAQYAMRVKNLMRNDAGVWEGYDDLIQYLSSIAVLNKFGAVSLDYSSVQAELAAVNQVVQQYGYPINIGIVDNVDTAIAEYRKQLKAAGIDRLLAVVSQQMEAYYLKNGIN</sequence>